<dbReference type="Pfam" id="PF00638">
    <property type="entry name" value="Ran_BP1"/>
    <property type="match status" value="1"/>
</dbReference>
<feature type="compositionally biased region" description="Basic and acidic residues" evidence="4">
    <location>
        <begin position="92"/>
        <end position="102"/>
    </location>
</feature>
<dbReference type="PROSITE" id="PS50196">
    <property type="entry name" value="RANBD1"/>
    <property type="match status" value="1"/>
</dbReference>
<evidence type="ECO:0000256" key="1">
    <source>
        <dbReference type="ARBA" id="ARBA00004123"/>
    </source>
</evidence>
<dbReference type="PANTHER" id="PTHR23138">
    <property type="entry name" value="RAN BINDING PROTEIN"/>
    <property type="match status" value="1"/>
</dbReference>
<dbReference type="Gene3D" id="2.30.29.30">
    <property type="entry name" value="Pleckstrin-homology domain (PH domain)/Phosphotyrosine-binding domain (PTB)"/>
    <property type="match status" value="1"/>
</dbReference>
<accession>A0A9P0H5A6</accession>
<dbReference type="SMART" id="SM00160">
    <property type="entry name" value="RanBD"/>
    <property type="match status" value="1"/>
</dbReference>
<evidence type="ECO:0000256" key="2">
    <source>
        <dbReference type="ARBA" id="ARBA00023242"/>
    </source>
</evidence>
<evidence type="ECO:0000256" key="4">
    <source>
        <dbReference type="SAM" id="MobiDB-lite"/>
    </source>
</evidence>
<dbReference type="OrthoDB" id="10250354at2759"/>
<evidence type="ECO:0000256" key="3">
    <source>
        <dbReference type="SAM" id="Coils"/>
    </source>
</evidence>
<dbReference type="Proteomes" id="UP001152798">
    <property type="component" value="Chromosome 3"/>
</dbReference>
<keyword evidence="2" id="KW-0539">Nucleus</keyword>
<sequence>MADEAGSVGDTCIKEKKEDLKEDNCNGELDKEEEGTKSVIASKCTNINVSQSSNSFRLKSSKLDSSIGDVCSTPSKPFILNPPRLSNHSLHPGKDGKDEPKFGESLFSTPKSNQDSKIVTPLTKTSLSFLPLGSENTTTPSQSTSFSATSSPSLGFVFGQNIHEKVEAAVPIESATPSTDKPSSSEQQITTNGTSSEMLFSARVTKENADKAAETSKSLSEAAREYEEARAQKRRYEEVPVLTGEEEEANVLQINCKLFSWSSCSWTERGRGTLRVNDLPTSPGSHRLIVRTTGSLRVVLNTKIWAGMTVDRASVKSMRITAMDSNGVLKVFLVMASPKEMDQLQKCLEWRVSNLKKSEEGPPKKLKPDDS</sequence>
<feature type="region of interest" description="Disordered" evidence="4">
    <location>
        <begin position="174"/>
        <end position="198"/>
    </location>
</feature>
<organism evidence="6 7">
    <name type="scientific">Nezara viridula</name>
    <name type="common">Southern green stink bug</name>
    <name type="synonym">Cimex viridulus</name>
    <dbReference type="NCBI Taxonomy" id="85310"/>
    <lineage>
        <taxon>Eukaryota</taxon>
        <taxon>Metazoa</taxon>
        <taxon>Ecdysozoa</taxon>
        <taxon>Arthropoda</taxon>
        <taxon>Hexapoda</taxon>
        <taxon>Insecta</taxon>
        <taxon>Pterygota</taxon>
        <taxon>Neoptera</taxon>
        <taxon>Paraneoptera</taxon>
        <taxon>Hemiptera</taxon>
        <taxon>Heteroptera</taxon>
        <taxon>Panheteroptera</taxon>
        <taxon>Pentatomomorpha</taxon>
        <taxon>Pentatomoidea</taxon>
        <taxon>Pentatomidae</taxon>
        <taxon>Pentatominae</taxon>
        <taxon>Nezara</taxon>
    </lineage>
</organism>
<dbReference type="GO" id="GO:0005634">
    <property type="term" value="C:nucleus"/>
    <property type="evidence" value="ECO:0007669"/>
    <property type="project" value="UniProtKB-SubCell"/>
</dbReference>
<dbReference type="InterPro" id="IPR045255">
    <property type="entry name" value="RanBP1-like"/>
</dbReference>
<dbReference type="EMBL" id="OV725079">
    <property type="protein sequence ID" value="CAH1395688.1"/>
    <property type="molecule type" value="Genomic_DNA"/>
</dbReference>
<feature type="region of interest" description="Disordered" evidence="4">
    <location>
        <begin position="73"/>
        <end position="120"/>
    </location>
</feature>
<evidence type="ECO:0000313" key="6">
    <source>
        <dbReference type="EMBL" id="CAH1395688.1"/>
    </source>
</evidence>
<name>A0A9P0H5A6_NEZVI</name>
<dbReference type="AlphaFoldDB" id="A0A9P0H5A6"/>
<feature type="domain" description="RanBD1" evidence="5">
    <location>
        <begin position="225"/>
        <end position="311"/>
    </location>
</feature>
<feature type="compositionally biased region" description="Polar residues" evidence="4">
    <location>
        <begin position="106"/>
        <end position="120"/>
    </location>
</feature>
<evidence type="ECO:0000313" key="7">
    <source>
        <dbReference type="Proteomes" id="UP001152798"/>
    </source>
</evidence>
<dbReference type="CDD" id="cd13180">
    <property type="entry name" value="RanBD_RanBP3"/>
    <property type="match status" value="1"/>
</dbReference>
<reference evidence="6" key="1">
    <citation type="submission" date="2022-01" db="EMBL/GenBank/DDBJ databases">
        <authorList>
            <person name="King R."/>
        </authorList>
    </citation>
    <scope>NUCLEOTIDE SEQUENCE</scope>
</reference>
<dbReference type="SUPFAM" id="SSF50729">
    <property type="entry name" value="PH domain-like"/>
    <property type="match status" value="1"/>
</dbReference>
<dbReference type="InterPro" id="IPR000156">
    <property type="entry name" value="Ran_bind_dom"/>
</dbReference>
<comment type="subcellular location">
    <subcellularLocation>
        <location evidence="1">Nucleus</location>
    </subcellularLocation>
</comment>
<dbReference type="InterPro" id="IPR011993">
    <property type="entry name" value="PH-like_dom_sf"/>
</dbReference>
<gene>
    <name evidence="6" type="ORF">NEZAVI_LOCUS5919</name>
</gene>
<keyword evidence="3" id="KW-0175">Coiled coil</keyword>
<evidence type="ECO:0000259" key="5">
    <source>
        <dbReference type="PROSITE" id="PS50196"/>
    </source>
</evidence>
<dbReference type="GO" id="GO:0006611">
    <property type="term" value="P:protein export from nucleus"/>
    <property type="evidence" value="ECO:0007669"/>
    <property type="project" value="TreeGrafter"/>
</dbReference>
<feature type="compositionally biased region" description="Polar residues" evidence="4">
    <location>
        <begin position="175"/>
        <end position="198"/>
    </location>
</feature>
<keyword evidence="7" id="KW-1185">Reference proteome</keyword>
<dbReference type="PANTHER" id="PTHR23138:SF142">
    <property type="entry name" value="RAN-BINDING PROTEIN 3B-RELATED"/>
    <property type="match status" value="1"/>
</dbReference>
<feature type="coiled-coil region" evidence="3">
    <location>
        <begin position="209"/>
        <end position="239"/>
    </location>
</feature>
<proteinExistence type="predicted"/>
<protein>
    <recommendedName>
        <fullName evidence="5">RanBD1 domain-containing protein</fullName>
    </recommendedName>
</protein>